<reference evidence="2 5" key="2">
    <citation type="submission" date="2018-07" db="EMBL/GenBank/DDBJ databases">
        <title>The molecular basis for the intramolecular migration of carboxyl group in the catabolism of para-hydroxybenzoate via gentisate.</title>
        <authorList>
            <person name="Zhao H."/>
            <person name="Xu Y."/>
            <person name="Lin S."/>
            <person name="Spain J.C."/>
            <person name="Zhou N.-Y."/>
        </authorList>
    </citation>
    <scope>NUCLEOTIDE SEQUENCE [LARGE SCALE GENOMIC DNA]</scope>
    <source>
        <strain evidence="2 5">PHB-7a</strain>
    </source>
</reference>
<dbReference type="InterPro" id="IPR024419">
    <property type="entry name" value="YvrJ"/>
</dbReference>
<name>A0AAX0S4C4_9BACI</name>
<dbReference type="KEGG" id="pbut:DTO10_06505"/>
<dbReference type="RefSeq" id="WP_056530289.1">
    <property type="nucleotide sequence ID" value="NZ_CP030926.1"/>
</dbReference>
<keyword evidence="1" id="KW-0812">Transmembrane</keyword>
<evidence type="ECO:0000256" key="1">
    <source>
        <dbReference type="SAM" id="Phobius"/>
    </source>
</evidence>
<keyword evidence="1" id="KW-0472">Membrane</keyword>
<organism evidence="3 4">
    <name type="scientific">Peribacillus butanolivorans</name>
    <dbReference type="NCBI Taxonomy" id="421767"/>
    <lineage>
        <taxon>Bacteria</taxon>
        <taxon>Bacillati</taxon>
        <taxon>Bacillota</taxon>
        <taxon>Bacilli</taxon>
        <taxon>Bacillales</taxon>
        <taxon>Bacillaceae</taxon>
        <taxon>Peribacillus</taxon>
    </lineage>
</organism>
<protein>
    <submittedName>
        <fullName evidence="3">YvrJ family protein</fullName>
    </submittedName>
</protein>
<reference evidence="3 4" key="1">
    <citation type="submission" date="2017-09" db="EMBL/GenBank/DDBJ databases">
        <title>Large-scale bioinformatics analysis of Bacillus genomes uncovers conserved roles of natural products in bacterial physiology.</title>
        <authorList>
            <consortium name="Agbiome Team Llc"/>
            <person name="Bleich R.M."/>
            <person name="Kirk G.J."/>
            <person name="Santa Maria K.C."/>
            <person name="Allen S.E."/>
            <person name="Farag S."/>
            <person name="Shank E.A."/>
            <person name="Bowers A."/>
        </authorList>
    </citation>
    <scope>NUCLEOTIDE SEQUENCE [LARGE SCALE GENOMIC DNA]</scope>
    <source>
        <strain evidence="3 4">AFS003229</strain>
    </source>
</reference>
<keyword evidence="1" id="KW-1133">Transmembrane helix</keyword>
<accession>A0AAX0S4C4</accession>
<evidence type="ECO:0000313" key="4">
    <source>
        <dbReference type="Proteomes" id="UP000220106"/>
    </source>
</evidence>
<evidence type="ECO:0000313" key="3">
    <source>
        <dbReference type="EMBL" id="PEJ34238.1"/>
    </source>
</evidence>
<dbReference type="Pfam" id="PF12841">
    <property type="entry name" value="YvrJ"/>
    <property type="match status" value="1"/>
</dbReference>
<gene>
    <name evidence="3" type="ORF">CN689_08830</name>
    <name evidence="2" type="ORF">DTO10_06505</name>
</gene>
<feature type="transmembrane region" description="Helical" evidence="1">
    <location>
        <begin position="6"/>
        <end position="22"/>
    </location>
</feature>
<dbReference type="AlphaFoldDB" id="A0AAX0S4C4"/>
<dbReference type="Proteomes" id="UP000260457">
    <property type="component" value="Chromosome"/>
</dbReference>
<evidence type="ECO:0000313" key="2">
    <source>
        <dbReference type="EMBL" id="AXN38116.1"/>
    </source>
</evidence>
<dbReference type="Proteomes" id="UP000220106">
    <property type="component" value="Unassembled WGS sequence"/>
</dbReference>
<dbReference type="EMBL" id="CP030926">
    <property type="protein sequence ID" value="AXN38116.1"/>
    <property type="molecule type" value="Genomic_DNA"/>
</dbReference>
<proteinExistence type="predicted"/>
<sequence length="53" mass="6175">MDQILPFISDIGFPIIVTLYLLHRIETKLDTLNETLVELPDRLQEGFQSQFRG</sequence>
<keyword evidence="5" id="KW-1185">Reference proteome</keyword>
<dbReference type="EMBL" id="NUEQ01000014">
    <property type="protein sequence ID" value="PEJ34238.1"/>
    <property type="molecule type" value="Genomic_DNA"/>
</dbReference>
<evidence type="ECO:0000313" key="5">
    <source>
        <dbReference type="Proteomes" id="UP000260457"/>
    </source>
</evidence>